<dbReference type="SUPFAM" id="SSF53448">
    <property type="entry name" value="Nucleotide-diphospho-sugar transferases"/>
    <property type="match status" value="1"/>
</dbReference>
<keyword evidence="2" id="KW-0328">Glycosyltransferase</keyword>
<dbReference type="PANTHER" id="PTHR43867:SF2">
    <property type="entry name" value="CELLULOSE SYNTHASE CATALYTIC SUBUNIT A [UDP-FORMING]"/>
    <property type="match status" value="1"/>
</dbReference>
<keyword evidence="5 7" id="KW-1133">Transmembrane helix</keyword>
<accession>H5SKM3</accession>
<evidence type="ECO:0000256" key="2">
    <source>
        <dbReference type="ARBA" id="ARBA00022676"/>
    </source>
</evidence>
<dbReference type="EMBL" id="AP011756">
    <property type="protein sequence ID" value="BAL56709.1"/>
    <property type="molecule type" value="Genomic_DNA"/>
</dbReference>
<evidence type="ECO:0000256" key="5">
    <source>
        <dbReference type="ARBA" id="ARBA00022989"/>
    </source>
</evidence>
<name>H5SKM3_9ZZZZ</name>
<evidence type="ECO:0000256" key="3">
    <source>
        <dbReference type="ARBA" id="ARBA00022679"/>
    </source>
</evidence>
<evidence type="ECO:0000256" key="4">
    <source>
        <dbReference type="ARBA" id="ARBA00022692"/>
    </source>
</evidence>
<comment type="subcellular location">
    <subcellularLocation>
        <location evidence="1">Membrane</location>
        <topology evidence="1">Multi-pass membrane protein</topology>
    </subcellularLocation>
</comment>
<reference evidence="8" key="1">
    <citation type="journal article" date="2005" name="Environ. Microbiol.">
        <title>Genetic and functional properties of uncultivated thermophilic crenarchaeotes from a subsurface gold mine as revealed by analysis of genome fragments.</title>
        <authorList>
            <person name="Nunoura T."/>
            <person name="Hirayama H."/>
            <person name="Takami H."/>
            <person name="Oida H."/>
            <person name="Nishi S."/>
            <person name="Shimamura S."/>
            <person name="Suzuki Y."/>
            <person name="Inagaki F."/>
            <person name="Takai K."/>
            <person name="Nealson K.H."/>
            <person name="Horikoshi K."/>
        </authorList>
    </citation>
    <scope>NUCLEOTIDE SEQUENCE</scope>
</reference>
<dbReference type="GO" id="GO:0016757">
    <property type="term" value="F:glycosyltransferase activity"/>
    <property type="evidence" value="ECO:0007669"/>
    <property type="project" value="UniProtKB-KW"/>
</dbReference>
<reference evidence="8" key="2">
    <citation type="journal article" date="2012" name="PLoS ONE">
        <title>A Deeply Branching Thermophilic Bacterium with an Ancient Acetyl-CoA Pathway Dominates a Subsurface Ecosystem.</title>
        <authorList>
            <person name="Takami H."/>
            <person name="Noguchi H."/>
            <person name="Takaki Y."/>
            <person name="Uchiyama I."/>
            <person name="Toyoda A."/>
            <person name="Nishi S."/>
            <person name="Chee G.-J."/>
            <person name="Arai W."/>
            <person name="Nunoura T."/>
            <person name="Itoh T."/>
            <person name="Hattori M."/>
            <person name="Takai K."/>
        </authorList>
    </citation>
    <scope>NUCLEOTIDE SEQUENCE</scope>
</reference>
<feature type="transmembrane region" description="Helical" evidence="7">
    <location>
        <begin position="397"/>
        <end position="415"/>
    </location>
</feature>
<dbReference type="Gene3D" id="3.90.550.10">
    <property type="entry name" value="Spore Coat Polysaccharide Biosynthesis Protein SpsA, Chain A"/>
    <property type="match status" value="1"/>
</dbReference>
<evidence type="ECO:0000256" key="6">
    <source>
        <dbReference type="ARBA" id="ARBA00023136"/>
    </source>
</evidence>
<dbReference type="InterPro" id="IPR029044">
    <property type="entry name" value="Nucleotide-diphossugar_trans"/>
</dbReference>
<organism evidence="8">
    <name type="scientific">uncultured prokaryote</name>
    <dbReference type="NCBI Taxonomy" id="198431"/>
    <lineage>
        <taxon>unclassified sequences</taxon>
        <taxon>environmental samples</taxon>
    </lineage>
</organism>
<feature type="transmembrane region" description="Helical" evidence="7">
    <location>
        <begin position="372"/>
        <end position="390"/>
    </location>
</feature>
<dbReference type="GO" id="GO:0016020">
    <property type="term" value="C:membrane"/>
    <property type="evidence" value="ECO:0007669"/>
    <property type="project" value="UniProtKB-SubCell"/>
</dbReference>
<keyword evidence="6 7" id="KW-0472">Membrane</keyword>
<dbReference type="AlphaFoldDB" id="H5SKM3"/>
<dbReference type="Pfam" id="PF13641">
    <property type="entry name" value="Glyco_tranf_2_3"/>
    <property type="match status" value="1"/>
</dbReference>
<dbReference type="PANTHER" id="PTHR43867">
    <property type="entry name" value="CELLULOSE SYNTHASE CATALYTIC SUBUNIT A [UDP-FORMING]"/>
    <property type="match status" value="1"/>
</dbReference>
<evidence type="ECO:0000256" key="7">
    <source>
        <dbReference type="SAM" id="Phobius"/>
    </source>
</evidence>
<sequence>MRQPRPWTLLALVVALLAWAGAVAYTVRSRDLVALQVAFVVYSAYGAALQLLGLVGRRPPRELQQPRRLPFVSVLVPARDEAAVIQDTLRSIGQLRYHDGQGRPRFEVVVLDDRSRDGTGERAARVDLPVPVRVARVPDGAPPGKAAVLNVGTEVARGQVLAVFDADARPEPDFLLRSVPLLLQPGVAAVQGRRRLYHRSGSVVARAQEHEFDVYQTVMQRARERFGAHVLLGGNGMVVNRFALEAVGGWNPEALTEDIDLAIRFHAAGWRVRYCEEAVVWEESVPSWRGLIRQRARWCEGVLRALVQHTPRLVRGHMSGLQKLDLLLFLTGSVVIPGAVFASYAYGVAAFLRGVLLPYYLLPLPRALPEPVTVGAFAVLAAALVLSAVVELRARIWRVLAGVVAYGAFTVHPLISTPLALANYTRSVFTGRTCWWKTDHGSAPGTPPQLAWEQDGRVGEWLALGLYRRAVP</sequence>
<evidence type="ECO:0000256" key="1">
    <source>
        <dbReference type="ARBA" id="ARBA00004141"/>
    </source>
</evidence>
<evidence type="ECO:0000313" key="8">
    <source>
        <dbReference type="EMBL" id="BAL56709.1"/>
    </source>
</evidence>
<feature type="transmembrane region" description="Helical" evidence="7">
    <location>
        <begin position="34"/>
        <end position="55"/>
    </location>
</feature>
<dbReference type="InterPro" id="IPR050321">
    <property type="entry name" value="Glycosyltr_2/OpgH_subfam"/>
</dbReference>
<proteinExistence type="predicted"/>
<keyword evidence="3 8" id="KW-0808">Transferase</keyword>
<dbReference type="CDD" id="cd06423">
    <property type="entry name" value="CESA_like"/>
    <property type="match status" value="1"/>
</dbReference>
<gene>
    <name evidence="8" type="ORF">HGMM_F42E07C11</name>
</gene>
<keyword evidence="4 7" id="KW-0812">Transmembrane</keyword>
<feature type="transmembrane region" description="Helical" evidence="7">
    <location>
        <begin position="326"/>
        <end position="352"/>
    </location>
</feature>
<protein>
    <submittedName>
        <fullName evidence="8">Glycosyl transferase family protein</fullName>
    </submittedName>
</protein>